<dbReference type="InterPro" id="IPR018062">
    <property type="entry name" value="HTH_AraC-typ_CS"/>
</dbReference>
<dbReference type="InterPro" id="IPR001789">
    <property type="entry name" value="Sig_transdc_resp-reg_receiver"/>
</dbReference>
<dbReference type="PANTHER" id="PTHR43280">
    <property type="entry name" value="ARAC-FAMILY TRANSCRIPTIONAL REGULATOR"/>
    <property type="match status" value="1"/>
</dbReference>
<dbReference type="PROSITE" id="PS01124">
    <property type="entry name" value="HTH_ARAC_FAMILY_2"/>
    <property type="match status" value="1"/>
</dbReference>
<comment type="caution">
    <text evidence="7">The sequence shown here is derived from an EMBL/GenBank/DDBJ whole genome shotgun (WGS) entry which is preliminary data.</text>
</comment>
<dbReference type="SUPFAM" id="SSF46689">
    <property type="entry name" value="Homeodomain-like"/>
    <property type="match status" value="2"/>
</dbReference>
<evidence type="ECO:0008006" key="9">
    <source>
        <dbReference type="Google" id="ProtNLM"/>
    </source>
</evidence>
<accession>A0A328U0R0</accession>
<name>A0A328U0R0_9BACL</name>
<dbReference type="Pfam" id="PF12833">
    <property type="entry name" value="HTH_18"/>
    <property type="match status" value="1"/>
</dbReference>
<dbReference type="GO" id="GO:0000160">
    <property type="term" value="P:phosphorelay signal transduction system"/>
    <property type="evidence" value="ECO:0007669"/>
    <property type="project" value="InterPro"/>
</dbReference>
<evidence type="ECO:0000259" key="6">
    <source>
        <dbReference type="PROSITE" id="PS50110"/>
    </source>
</evidence>
<gene>
    <name evidence="7" type="ORF">DL346_16700</name>
</gene>
<dbReference type="PRINTS" id="PR00032">
    <property type="entry name" value="HTHARAC"/>
</dbReference>
<dbReference type="PANTHER" id="PTHR43280:SF2">
    <property type="entry name" value="HTH-TYPE TRANSCRIPTIONAL REGULATOR EXSA"/>
    <property type="match status" value="1"/>
</dbReference>
<evidence type="ECO:0000313" key="8">
    <source>
        <dbReference type="Proteomes" id="UP000249260"/>
    </source>
</evidence>
<dbReference type="SMART" id="SM00342">
    <property type="entry name" value="HTH_ARAC"/>
    <property type="match status" value="1"/>
</dbReference>
<keyword evidence="2" id="KW-0238">DNA-binding</keyword>
<dbReference type="InterPro" id="IPR020449">
    <property type="entry name" value="Tscrpt_reg_AraC-type_HTH"/>
</dbReference>
<organism evidence="7 8">
    <name type="scientific">Paenibacillus montanisoli</name>
    <dbReference type="NCBI Taxonomy" id="2081970"/>
    <lineage>
        <taxon>Bacteria</taxon>
        <taxon>Bacillati</taxon>
        <taxon>Bacillota</taxon>
        <taxon>Bacilli</taxon>
        <taxon>Bacillales</taxon>
        <taxon>Paenibacillaceae</taxon>
        <taxon>Paenibacillus</taxon>
    </lineage>
</organism>
<keyword evidence="3" id="KW-0804">Transcription</keyword>
<reference evidence="7 8" key="1">
    <citation type="submission" date="2018-06" db="EMBL/GenBank/DDBJ databases">
        <title>Paenibacillus montanisoli sp. nov., isolated from mountain area soil.</title>
        <authorList>
            <person name="Wu M."/>
        </authorList>
    </citation>
    <scope>NUCLEOTIDE SEQUENCE [LARGE SCALE GENOMIC DNA]</scope>
    <source>
        <strain evidence="7 8">RA17</strain>
    </source>
</reference>
<keyword evidence="4" id="KW-0597">Phosphoprotein</keyword>
<evidence type="ECO:0000256" key="3">
    <source>
        <dbReference type="ARBA" id="ARBA00023163"/>
    </source>
</evidence>
<dbReference type="EMBL" id="QLUW01000003">
    <property type="protein sequence ID" value="RAP75031.1"/>
    <property type="molecule type" value="Genomic_DNA"/>
</dbReference>
<sequence>MFKMLIVDDEPFERDGVKFLIDKYGLELETYEADSGESALAFMMDNPVDILFTDIRMKGMDGLDMAAELRKRDIPVKVIFMSAYGEFEYAQRAIDLKAIRYILKPVEVEEFLRVVKQVMQLCEEERQAKERQSRMEEAYRSNAHYMKQKLLSNLIMGYASPKPDEADSQTQAQPPVPIAALADTSHVRLMLLDSRNRFFDMLDQDFERRLGEMIDSGFEMAQLNEFQSLLVVEADTEQDREQLIEQGNRLISWFRATYGGDVSVVIGGLVDEAGQLYSQFHQLESMLEYKFFYDEGTVLLAYPAAASAGSETAAVEEALEELRQNISRSRFDSAKLRFEQLFGELQNSEQVPVTYIKYMCTEIVKAVFDASAKKNAEPFKLNLEQIYKAAKLSDLKRLVLAIMEEQETQGAGSSDAMPKVIESVVDMIEKEYGSDLSLELLAERVYLSPSYLSHLFKKHKGISFNKYLTIYRMEKTKELLLTTNRKIIDISQEVGYNNFPYFSSLFKNHYGKTPSQFREETAV</sequence>
<keyword evidence="8" id="KW-1185">Reference proteome</keyword>
<dbReference type="OrthoDB" id="9794370at2"/>
<evidence type="ECO:0000256" key="1">
    <source>
        <dbReference type="ARBA" id="ARBA00023015"/>
    </source>
</evidence>
<dbReference type="Pfam" id="PF00072">
    <property type="entry name" value="Response_reg"/>
    <property type="match status" value="1"/>
</dbReference>
<dbReference type="SUPFAM" id="SSF52172">
    <property type="entry name" value="CheY-like"/>
    <property type="match status" value="1"/>
</dbReference>
<dbReference type="Gene3D" id="3.40.50.2300">
    <property type="match status" value="1"/>
</dbReference>
<feature type="domain" description="HTH araC/xylS-type" evidence="5">
    <location>
        <begin position="422"/>
        <end position="520"/>
    </location>
</feature>
<protein>
    <recommendedName>
        <fullName evidence="9">DNA-binding response regulator</fullName>
    </recommendedName>
</protein>
<dbReference type="Proteomes" id="UP000249260">
    <property type="component" value="Unassembled WGS sequence"/>
</dbReference>
<dbReference type="CDD" id="cd17536">
    <property type="entry name" value="REC_YesN-like"/>
    <property type="match status" value="1"/>
</dbReference>
<dbReference type="PROSITE" id="PS50110">
    <property type="entry name" value="RESPONSE_REGULATORY"/>
    <property type="match status" value="1"/>
</dbReference>
<dbReference type="GO" id="GO:0003700">
    <property type="term" value="F:DNA-binding transcription factor activity"/>
    <property type="evidence" value="ECO:0007669"/>
    <property type="project" value="InterPro"/>
</dbReference>
<evidence type="ECO:0000256" key="4">
    <source>
        <dbReference type="PROSITE-ProRule" id="PRU00169"/>
    </source>
</evidence>
<evidence type="ECO:0000256" key="2">
    <source>
        <dbReference type="ARBA" id="ARBA00023125"/>
    </source>
</evidence>
<evidence type="ECO:0000313" key="7">
    <source>
        <dbReference type="EMBL" id="RAP75031.1"/>
    </source>
</evidence>
<keyword evidence="1" id="KW-0805">Transcription regulation</keyword>
<dbReference type="InterPro" id="IPR018060">
    <property type="entry name" value="HTH_AraC"/>
</dbReference>
<dbReference type="InterPro" id="IPR011006">
    <property type="entry name" value="CheY-like_superfamily"/>
</dbReference>
<dbReference type="Gene3D" id="1.10.10.60">
    <property type="entry name" value="Homeodomain-like"/>
    <property type="match status" value="2"/>
</dbReference>
<proteinExistence type="predicted"/>
<evidence type="ECO:0000259" key="5">
    <source>
        <dbReference type="PROSITE" id="PS01124"/>
    </source>
</evidence>
<dbReference type="SMART" id="SM00448">
    <property type="entry name" value="REC"/>
    <property type="match status" value="1"/>
</dbReference>
<dbReference type="GO" id="GO:0043565">
    <property type="term" value="F:sequence-specific DNA binding"/>
    <property type="evidence" value="ECO:0007669"/>
    <property type="project" value="InterPro"/>
</dbReference>
<dbReference type="AlphaFoldDB" id="A0A328U0R0"/>
<dbReference type="InterPro" id="IPR009057">
    <property type="entry name" value="Homeodomain-like_sf"/>
</dbReference>
<feature type="modified residue" description="4-aspartylphosphate" evidence="4">
    <location>
        <position position="54"/>
    </location>
</feature>
<feature type="domain" description="Response regulatory" evidence="6">
    <location>
        <begin position="3"/>
        <end position="119"/>
    </location>
</feature>
<dbReference type="PROSITE" id="PS00041">
    <property type="entry name" value="HTH_ARAC_FAMILY_1"/>
    <property type="match status" value="1"/>
</dbReference>